<proteinExistence type="predicted"/>
<name>A0A160T1T0_9CHLR</name>
<dbReference type="Proteomes" id="UP000215027">
    <property type="component" value="Chromosome I"/>
</dbReference>
<gene>
    <name evidence="1" type="ORF">CFX0092_A1948</name>
</gene>
<organism evidence="1 2">
    <name type="scientific">Candidatus Promineifilum breve</name>
    <dbReference type="NCBI Taxonomy" id="1806508"/>
    <lineage>
        <taxon>Bacteria</taxon>
        <taxon>Bacillati</taxon>
        <taxon>Chloroflexota</taxon>
        <taxon>Ardenticatenia</taxon>
        <taxon>Candidatus Promineifilales</taxon>
        <taxon>Candidatus Promineifilaceae</taxon>
        <taxon>Candidatus Promineifilum</taxon>
    </lineage>
</organism>
<dbReference type="OrthoDB" id="337884at2"/>
<sequence length="97" mass="10880">MPTSLSNVGARNVTVTDDTLTLDLADGRTISVPLAWYPRLLHGTAAERSRWEWIGDNEGIHWPDLDEDISVEGIIAGRRSGESQPSLQRWLERRKVA</sequence>
<dbReference type="RefSeq" id="WP_095043262.1">
    <property type="nucleotide sequence ID" value="NZ_LN890655.1"/>
</dbReference>
<reference evidence="1" key="1">
    <citation type="submission" date="2016-01" db="EMBL/GenBank/DDBJ databases">
        <authorList>
            <person name="Mcilroy J.S."/>
            <person name="Karst M S."/>
            <person name="Albertsen M."/>
        </authorList>
    </citation>
    <scope>NUCLEOTIDE SEQUENCE</scope>
    <source>
        <strain evidence="1">Cfx-K</strain>
    </source>
</reference>
<dbReference type="Gene3D" id="3.30.2020.40">
    <property type="entry name" value="Uncharacterised protein PF10387, DUF2442"/>
    <property type="match status" value="1"/>
</dbReference>
<protein>
    <recommendedName>
        <fullName evidence="3">DUF2442 domain-containing protein</fullName>
    </recommendedName>
</protein>
<evidence type="ECO:0008006" key="3">
    <source>
        <dbReference type="Google" id="ProtNLM"/>
    </source>
</evidence>
<evidence type="ECO:0000313" key="1">
    <source>
        <dbReference type="EMBL" id="CUS03826.2"/>
    </source>
</evidence>
<evidence type="ECO:0000313" key="2">
    <source>
        <dbReference type="Proteomes" id="UP000215027"/>
    </source>
</evidence>
<accession>A0A160T1T0</accession>
<dbReference type="Pfam" id="PF10387">
    <property type="entry name" value="DUF2442"/>
    <property type="match status" value="1"/>
</dbReference>
<dbReference type="EMBL" id="LN890655">
    <property type="protein sequence ID" value="CUS03826.2"/>
    <property type="molecule type" value="Genomic_DNA"/>
</dbReference>
<dbReference type="InterPro" id="IPR018841">
    <property type="entry name" value="DUF2442"/>
</dbReference>
<dbReference type="KEGG" id="pbf:CFX0092_A1948"/>
<keyword evidence="2" id="KW-1185">Reference proteome</keyword>
<dbReference type="AlphaFoldDB" id="A0A160T1T0"/>